<dbReference type="Gene3D" id="1.10.150.80">
    <property type="entry name" value="HRDC domain"/>
    <property type="match status" value="1"/>
</dbReference>
<dbReference type="InterPro" id="IPR010997">
    <property type="entry name" value="HRDC-like_sf"/>
</dbReference>
<dbReference type="SMART" id="SM00341">
    <property type="entry name" value="HRDC"/>
    <property type="match status" value="1"/>
</dbReference>
<dbReference type="AlphaFoldDB" id="A0A438DH69"/>
<proteinExistence type="predicted"/>
<dbReference type="PANTHER" id="PTHR12124">
    <property type="entry name" value="POLYMYOSITIS/SCLERODERMA AUTOANTIGEN-RELATED"/>
    <property type="match status" value="1"/>
</dbReference>
<dbReference type="Proteomes" id="UP000288805">
    <property type="component" value="Unassembled WGS sequence"/>
</dbReference>
<evidence type="ECO:0000259" key="3">
    <source>
        <dbReference type="PROSITE" id="PS50967"/>
    </source>
</evidence>
<reference evidence="4 5" key="1">
    <citation type="journal article" date="2018" name="PLoS Genet.">
        <title>Population sequencing reveals clonal diversity and ancestral inbreeding in the grapevine cultivar Chardonnay.</title>
        <authorList>
            <person name="Roach M.J."/>
            <person name="Johnson D.L."/>
            <person name="Bohlmann J."/>
            <person name="van Vuuren H.J."/>
            <person name="Jones S.J."/>
            <person name="Pretorius I.S."/>
            <person name="Schmidt S.A."/>
            <person name="Borneman A.R."/>
        </authorList>
    </citation>
    <scope>NUCLEOTIDE SEQUENCE [LARGE SCALE GENOMIC DNA]</scope>
    <source>
        <strain evidence="5">cv. Chardonnay</strain>
        <tissue evidence="4">Leaf</tissue>
    </source>
</reference>
<dbReference type="PROSITE" id="PS50967">
    <property type="entry name" value="HRDC"/>
    <property type="match status" value="1"/>
</dbReference>
<evidence type="ECO:0000256" key="1">
    <source>
        <dbReference type="ARBA" id="ARBA00004123"/>
    </source>
</evidence>
<dbReference type="GO" id="GO:0003676">
    <property type="term" value="F:nucleic acid binding"/>
    <property type="evidence" value="ECO:0007669"/>
    <property type="project" value="InterPro"/>
</dbReference>
<evidence type="ECO:0000313" key="4">
    <source>
        <dbReference type="EMBL" id="RVW34825.1"/>
    </source>
</evidence>
<dbReference type="InterPro" id="IPR002121">
    <property type="entry name" value="HRDC_dom"/>
</dbReference>
<dbReference type="SUPFAM" id="SSF47819">
    <property type="entry name" value="HRDC-like"/>
    <property type="match status" value="1"/>
</dbReference>
<comment type="caution">
    <text evidence="4">The sequence shown here is derived from an EMBL/GenBank/DDBJ whole genome shotgun (WGS) entry which is preliminary data.</text>
</comment>
<dbReference type="Pfam" id="PF00570">
    <property type="entry name" value="HRDC"/>
    <property type="match status" value="1"/>
</dbReference>
<dbReference type="InterPro" id="IPR044876">
    <property type="entry name" value="HRDC_dom_sf"/>
</dbReference>
<accession>A0A438DH69</accession>
<dbReference type="GO" id="GO:0000166">
    <property type="term" value="F:nucleotide binding"/>
    <property type="evidence" value="ECO:0007669"/>
    <property type="project" value="InterPro"/>
</dbReference>
<sequence>MLKAMFKAKGGFEAFFPDEGLFEWRDVVARAEDESTGYILPNKTLLEIAKQMPVTTSKLRRLLKSKHPYVERNLGPVVSIIRHSILNAAGFEAAAQHLKEGHIGTVRPPWT</sequence>
<feature type="domain" description="HRDC" evidence="3">
    <location>
        <begin position="11"/>
        <end position="91"/>
    </location>
</feature>
<dbReference type="GO" id="GO:0005634">
    <property type="term" value="C:nucleus"/>
    <property type="evidence" value="ECO:0007669"/>
    <property type="project" value="UniProtKB-SubCell"/>
</dbReference>
<dbReference type="FunFam" id="1.10.150.80:FF:000001">
    <property type="entry name" value="Putative exosome component 10"/>
    <property type="match status" value="1"/>
</dbReference>
<organism evidence="4 5">
    <name type="scientific">Vitis vinifera</name>
    <name type="common">Grape</name>
    <dbReference type="NCBI Taxonomy" id="29760"/>
    <lineage>
        <taxon>Eukaryota</taxon>
        <taxon>Viridiplantae</taxon>
        <taxon>Streptophyta</taxon>
        <taxon>Embryophyta</taxon>
        <taxon>Tracheophyta</taxon>
        <taxon>Spermatophyta</taxon>
        <taxon>Magnoliopsida</taxon>
        <taxon>eudicotyledons</taxon>
        <taxon>Gunneridae</taxon>
        <taxon>Pentapetalae</taxon>
        <taxon>rosids</taxon>
        <taxon>Vitales</taxon>
        <taxon>Vitaceae</taxon>
        <taxon>Viteae</taxon>
        <taxon>Vitis</taxon>
    </lineage>
</organism>
<evidence type="ECO:0000256" key="2">
    <source>
        <dbReference type="ARBA" id="ARBA00023242"/>
    </source>
</evidence>
<gene>
    <name evidence="4" type="primary">RRP6L2_0</name>
    <name evidence="4" type="ORF">CK203_077988</name>
</gene>
<dbReference type="GO" id="GO:0000467">
    <property type="term" value="P:exonucleolytic trimming to generate mature 3'-end of 5.8S rRNA from tricistronic rRNA transcript (SSU-rRNA, 5.8S rRNA, LSU-rRNA)"/>
    <property type="evidence" value="ECO:0007669"/>
    <property type="project" value="InterPro"/>
</dbReference>
<evidence type="ECO:0000313" key="5">
    <source>
        <dbReference type="Proteomes" id="UP000288805"/>
    </source>
</evidence>
<comment type="subcellular location">
    <subcellularLocation>
        <location evidence="1">Nucleus</location>
    </subcellularLocation>
</comment>
<dbReference type="GO" id="GO:0000175">
    <property type="term" value="F:3'-5'-RNA exonuclease activity"/>
    <property type="evidence" value="ECO:0007669"/>
    <property type="project" value="InterPro"/>
</dbReference>
<protein>
    <submittedName>
        <fullName evidence="4">Protein RRP6-like 2</fullName>
    </submittedName>
</protein>
<dbReference type="InterPro" id="IPR045092">
    <property type="entry name" value="Rrp6-like"/>
</dbReference>
<dbReference type="PANTHER" id="PTHR12124:SF47">
    <property type="entry name" value="EXOSOME COMPONENT 10"/>
    <property type="match status" value="1"/>
</dbReference>
<name>A0A438DH69_VITVI</name>
<dbReference type="EMBL" id="QGNW01001623">
    <property type="protein sequence ID" value="RVW34825.1"/>
    <property type="molecule type" value="Genomic_DNA"/>
</dbReference>
<keyword evidence="2" id="KW-0539">Nucleus</keyword>